<dbReference type="SUPFAM" id="SSF53732">
    <property type="entry name" value="Aconitase iron-sulfur domain"/>
    <property type="match status" value="1"/>
</dbReference>
<dbReference type="AlphaFoldDB" id="A0A0D2KAK2"/>
<feature type="domain" description="Aconitase/3-isopropylmalate dehydratase large subunit alpha/beta/alpha" evidence="6">
    <location>
        <begin position="256"/>
        <end position="376"/>
    </location>
</feature>
<evidence type="ECO:0000256" key="4">
    <source>
        <dbReference type="ARBA" id="ARBA00023014"/>
    </source>
</evidence>
<dbReference type="InterPro" id="IPR015931">
    <property type="entry name" value="Acnase/IPM_dHydase_lsu_aba_1/3"/>
</dbReference>
<dbReference type="EMBL" id="KN848094">
    <property type="protein sequence ID" value="KIX93463.1"/>
    <property type="molecule type" value="Genomic_DNA"/>
</dbReference>
<evidence type="ECO:0000313" key="9">
    <source>
        <dbReference type="Proteomes" id="UP000053411"/>
    </source>
</evidence>
<dbReference type="OrthoDB" id="419183at2759"/>
<dbReference type="RefSeq" id="XP_016627586.1">
    <property type="nucleotide sequence ID" value="XM_016781374.1"/>
</dbReference>
<dbReference type="InterPro" id="IPR000573">
    <property type="entry name" value="AconitaseA/IPMdHydase_ssu_swvl"/>
</dbReference>
<dbReference type="Pfam" id="PF00694">
    <property type="entry name" value="Aconitase_C"/>
    <property type="match status" value="1"/>
</dbReference>
<evidence type="ECO:0000259" key="7">
    <source>
        <dbReference type="Pfam" id="PF00694"/>
    </source>
</evidence>
<keyword evidence="3" id="KW-0408">Iron</keyword>
<keyword evidence="2" id="KW-0479">Metal-binding</keyword>
<accession>A0A0D2KAK2</accession>
<dbReference type="Gene3D" id="3.30.499.10">
    <property type="entry name" value="Aconitase, domain 3"/>
    <property type="match status" value="2"/>
</dbReference>
<dbReference type="GeneID" id="27716629"/>
<reference evidence="8 9" key="1">
    <citation type="submission" date="2015-01" db="EMBL/GenBank/DDBJ databases">
        <title>The Genome Sequence of Fonsecaea multimorphosa CBS 102226.</title>
        <authorList>
            <consortium name="The Broad Institute Genomics Platform"/>
            <person name="Cuomo C."/>
            <person name="de Hoog S."/>
            <person name="Gorbushina A."/>
            <person name="Stielow B."/>
            <person name="Teixiera M."/>
            <person name="Abouelleil A."/>
            <person name="Chapman S.B."/>
            <person name="Priest M."/>
            <person name="Young S.K."/>
            <person name="Wortman J."/>
            <person name="Nusbaum C."/>
            <person name="Birren B."/>
        </authorList>
    </citation>
    <scope>NUCLEOTIDE SEQUENCE [LARGE SCALE GENOMIC DNA]</scope>
    <source>
        <strain evidence="8 9">CBS 102226</strain>
    </source>
</reference>
<evidence type="ECO:0000256" key="3">
    <source>
        <dbReference type="ARBA" id="ARBA00023004"/>
    </source>
</evidence>
<protein>
    <recommendedName>
        <fullName evidence="10">Aconitase/3-isopropylmalate dehydratase large subunit alpha/beta/alpha domain-containing protein</fullName>
    </recommendedName>
</protein>
<dbReference type="Pfam" id="PF00330">
    <property type="entry name" value="Aconitase"/>
    <property type="match status" value="2"/>
</dbReference>
<dbReference type="InterPro" id="IPR033940">
    <property type="entry name" value="IPMI_Swivel"/>
</dbReference>
<evidence type="ECO:0000256" key="5">
    <source>
        <dbReference type="ARBA" id="ARBA00023239"/>
    </source>
</evidence>
<dbReference type="PRINTS" id="PR00415">
    <property type="entry name" value="ACONITASE"/>
</dbReference>
<sequence>MAKTLNQLPNFHVWRNDRFWLAGDHVVDPRTYDTPLNRRLLAAADKVAMDHKLTEWKGPNYTILHTEFTRERAQPGQLILGSDSHTCSAGAVGCLAIGLGAGDVAMGLVTGETWLSVPECINIRFINQPQLGIGGKDIILYILGKLKRNTVAMDRVVEFSGPGCQYLSVDARFAISNMCTEFGAITGTFIPDDITKAYVDGRRGRHHRSTSLYFLPDDDCQYAEVYEIDLSQIKPLFAVYPSPDQVVPVTDKVGMRLDGCFIGACTTTEEDLILAALVLQVGLRKQLPLAPGKRKVVPGSVPIRARLEALGLMDVYREAGFEIGAPGCSYCVGMGADQAHEGEVWLSSQNRNFKHRMGKGSIGNLSSATTVAASAFSMTVTDPTSFIEEIDSRFIDTLKARPGRTKASHITSLIPGRHVQYSEPNFVSLPIADEEQTLCPTSALDLDQTMNSSERRTGVQTDPAVATISSKVIRLGDFVDTDQIAPAESLVTCNTDEELAEYCMKHVMPDFRDKVRSGQRVVVAGKAMGCGSSREAAVRALKGLGVECVIARSFAFIFGRNAPNVGLLCFIIDDDSFFEAAIDGAHIEIRLNERVVCICDNEGSESGRTGAHAFPFKLSNMELSLYQNQGLIQSYQQLGKAIFKGLAKENRNDRSSSLVPEIMQELDSPSSLQELQW</sequence>
<name>A0A0D2KAK2_9EURO</name>
<dbReference type="PANTHER" id="PTHR43822">
    <property type="entry name" value="HOMOACONITASE, MITOCHONDRIAL-RELATED"/>
    <property type="match status" value="1"/>
</dbReference>
<dbReference type="GO" id="GO:0016836">
    <property type="term" value="F:hydro-lyase activity"/>
    <property type="evidence" value="ECO:0007669"/>
    <property type="project" value="InterPro"/>
</dbReference>
<keyword evidence="4" id="KW-0411">Iron-sulfur</keyword>
<feature type="domain" description="Aconitase A/isopropylmalate dehydratase small subunit swivel" evidence="7">
    <location>
        <begin position="514"/>
        <end position="570"/>
    </location>
</feature>
<dbReference type="SUPFAM" id="SSF52016">
    <property type="entry name" value="LeuD/IlvD-like"/>
    <property type="match status" value="1"/>
</dbReference>
<evidence type="ECO:0000256" key="1">
    <source>
        <dbReference type="ARBA" id="ARBA00007185"/>
    </source>
</evidence>
<dbReference type="STRING" id="1442371.A0A0D2KAK2"/>
<dbReference type="GO" id="GO:0046872">
    <property type="term" value="F:metal ion binding"/>
    <property type="evidence" value="ECO:0007669"/>
    <property type="project" value="UniProtKB-KW"/>
</dbReference>
<dbReference type="NCBIfam" id="TIGR02087">
    <property type="entry name" value="LEUD_arch"/>
    <property type="match status" value="1"/>
</dbReference>
<dbReference type="VEuPathDB" id="FungiDB:Z520_10883"/>
<dbReference type="InterPro" id="IPR015928">
    <property type="entry name" value="Aconitase/3IPM_dehydase_swvl"/>
</dbReference>
<evidence type="ECO:0000256" key="2">
    <source>
        <dbReference type="ARBA" id="ARBA00022723"/>
    </source>
</evidence>
<dbReference type="InterPro" id="IPR050067">
    <property type="entry name" value="IPM_dehydratase_rel_enz"/>
</dbReference>
<evidence type="ECO:0008006" key="10">
    <source>
        <dbReference type="Google" id="ProtNLM"/>
    </source>
</evidence>
<comment type="similarity">
    <text evidence="1">Belongs to the aconitase/IPM isomerase family.</text>
</comment>
<dbReference type="GO" id="GO:0170034">
    <property type="term" value="P:L-amino acid biosynthetic process"/>
    <property type="evidence" value="ECO:0007669"/>
    <property type="project" value="UniProtKB-ARBA"/>
</dbReference>
<gene>
    <name evidence="8" type="ORF">Z520_10883</name>
</gene>
<keyword evidence="9" id="KW-1185">Reference proteome</keyword>
<evidence type="ECO:0000259" key="6">
    <source>
        <dbReference type="Pfam" id="PF00330"/>
    </source>
</evidence>
<dbReference type="CDD" id="cd01577">
    <property type="entry name" value="IPMI_Swivel"/>
    <property type="match status" value="1"/>
</dbReference>
<dbReference type="InterPro" id="IPR036008">
    <property type="entry name" value="Aconitase_4Fe-4S_dom"/>
</dbReference>
<dbReference type="Gene3D" id="3.20.19.10">
    <property type="entry name" value="Aconitase, domain 4"/>
    <property type="match status" value="1"/>
</dbReference>
<dbReference type="InterPro" id="IPR011827">
    <property type="entry name" value="LeuD_type2/HacB/DmdB"/>
</dbReference>
<keyword evidence="5" id="KW-0456">Lyase</keyword>
<dbReference type="GO" id="GO:0051536">
    <property type="term" value="F:iron-sulfur cluster binding"/>
    <property type="evidence" value="ECO:0007669"/>
    <property type="project" value="UniProtKB-KW"/>
</dbReference>
<dbReference type="GO" id="GO:0170038">
    <property type="term" value="P:proteinogenic amino acid biosynthetic process"/>
    <property type="evidence" value="ECO:0007669"/>
    <property type="project" value="UniProtKB-ARBA"/>
</dbReference>
<feature type="domain" description="Aconitase/3-isopropylmalate dehydratase large subunit alpha/beta/alpha" evidence="6">
    <location>
        <begin position="48"/>
        <end position="253"/>
    </location>
</feature>
<dbReference type="PANTHER" id="PTHR43822:SF2">
    <property type="entry name" value="HOMOACONITASE, MITOCHONDRIAL"/>
    <property type="match status" value="1"/>
</dbReference>
<dbReference type="InterPro" id="IPR001030">
    <property type="entry name" value="Acoase/IPM_deHydtase_lsu_aba"/>
</dbReference>
<organism evidence="8 9">
    <name type="scientific">Fonsecaea multimorphosa CBS 102226</name>
    <dbReference type="NCBI Taxonomy" id="1442371"/>
    <lineage>
        <taxon>Eukaryota</taxon>
        <taxon>Fungi</taxon>
        <taxon>Dikarya</taxon>
        <taxon>Ascomycota</taxon>
        <taxon>Pezizomycotina</taxon>
        <taxon>Eurotiomycetes</taxon>
        <taxon>Chaetothyriomycetidae</taxon>
        <taxon>Chaetothyriales</taxon>
        <taxon>Herpotrichiellaceae</taxon>
        <taxon>Fonsecaea</taxon>
    </lineage>
</organism>
<dbReference type="Proteomes" id="UP000053411">
    <property type="component" value="Unassembled WGS sequence"/>
</dbReference>
<proteinExistence type="inferred from homology"/>
<evidence type="ECO:0000313" key="8">
    <source>
        <dbReference type="EMBL" id="KIX93463.1"/>
    </source>
</evidence>